<feature type="region of interest" description="Disordered" evidence="1">
    <location>
        <begin position="1"/>
        <end position="20"/>
    </location>
</feature>
<dbReference type="EMBL" id="JAAIUW010000004">
    <property type="protein sequence ID" value="KAF7835529.1"/>
    <property type="molecule type" value="Genomic_DNA"/>
</dbReference>
<evidence type="ECO:0000313" key="3">
    <source>
        <dbReference type="Proteomes" id="UP000634136"/>
    </source>
</evidence>
<gene>
    <name evidence="2" type="ORF">G2W53_010388</name>
</gene>
<evidence type="ECO:0000256" key="1">
    <source>
        <dbReference type="SAM" id="MobiDB-lite"/>
    </source>
</evidence>
<dbReference type="Proteomes" id="UP000634136">
    <property type="component" value="Unassembled WGS sequence"/>
</dbReference>
<accession>A0A835C9M2</accession>
<comment type="caution">
    <text evidence="2">The sequence shown here is derived from an EMBL/GenBank/DDBJ whole genome shotgun (WGS) entry which is preliminary data.</text>
</comment>
<protein>
    <submittedName>
        <fullName evidence="2">Uncharacterized protein</fullName>
    </submittedName>
</protein>
<feature type="compositionally biased region" description="Acidic residues" evidence="1">
    <location>
        <begin position="1"/>
        <end position="14"/>
    </location>
</feature>
<evidence type="ECO:0000313" key="2">
    <source>
        <dbReference type="EMBL" id="KAF7835529.1"/>
    </source>
</evidence>
<dbReference type="AlphaFoldDB" id="A0A835C9M2"/>
<sequence length="58" mass="6173">MGDDADAPVNDDEAEGRRAARNADVGEVLKECGVAACYCRPIELTCFSVALEIGPDWS</sequence>
<proteinExistence type="predicted"/>
<name>A0A835C9M2_9FABA</name>
<reference evidence="2" key="1">
    <citation type="submission" date="2020-09" db="EMBL/GenBank/DDBJ databases">
        <title>Genome-Enabled Discovery of Anthraquinone Biosynthesis in Senna tora.</title>
        <authorList>
            <person name="Kang S.-H."/>
            <person name="Pandey R.P."/>
            <person name="Lee C.-M."/>
            <person name="Sim J.-S."/>
            <person name="Jeong J.-T."/>
            <person name="Choi B.-S."/>
            <person name="Jung M."/>
            <person name="Ginzburg D."/>
            <person name="Zhao K."/>
            <person name="Won S.Y."/>
            <person name="Oh T.-J."/>
            <person name="Yu Y."/>
            <person name="Kim N.-H."/>
            <person name="Lee O.R."/>
            <person name="Lee T.-H."/>
            <person name="Bashyal P."/>
            <person name="Kim T.-S."/>
            <person name="Lee W.-H."/>
            <person name="Kawkins C."/>
            <person name="Kim C.-K."/>
            <person name="Kim J.S."/>
            <person name="Ahn B.O."/>
            <person name="Rhee S.Y."/>
            <person name="Sohng J.K."/>
        </authorList>
    </citation>
    <scope>NUCLEOTIDE SEQUENCE</scope>
    <source>
        <tissue evidence="2">Leaf</tissue>
    </source>
</reference>
<organism evidence="2 3">
    <name type="scientific">Senna tora</name>
    <dbReference type="NCBI Taxonomy" id="362788"/>
    <lineage>
        <taxon>Eukaryota</taxon>
        <taxon>Viridiplantae</taxon>
        <taxon>Streptophyta</taxon>
        <taxon>Embryophyta</taxon>
        <taxon>Tracheophyta</taxon>
        <taxon>Spermatophyta</taxon>
        <taxon>Magnoliopsida</taxon>
        <taxon>eudicotyledons</taxon>
        <taxon>Gunneridae</taxon>
        <taxon>Pentapetalae</taxon>
        <taxon>rosids</taxon>
        <taxon>fabids</taxon>
        <taxon>Fabales</taxon>
        <taxon>Fabaceae</taxon>
        <taxon>Caesalpinioideae</taxon>
        <taxon>Cassia clade</taxon>
        <taxon>Senna</taxon>
    </lineage>
</organism>
<keyword evidence="3" id="KW-1185">Reference proteome</keyword>